<reference evidence="2" key="1">
    <citation type="submission" date="2015-11" db="EMBL/GenBank/DDBJ databases">
        <title>Genomic diversity of Staphylococcus saprophyticus strains from urinary tract infections, animal surfaces, and fermented foods.</title>
        <authorList>
            <person name="Wolfe B.E."/>
        </authorList>
    </citation>
    <scope>NUCLEOTIDE SEQUENCE [LARGE SCALE GENOMIC DNA]</scope>
    <source>
        <strain evidence="2">738_7</strain>
    </source>
</reference>
<name>A0AAP7IFB8_9STAP</name>
<dbReference type="AlphaFoldDB" id="A0AAP7IFB8"/>
<accession>A0AAP7IFB8</accession>
<dbReference type="EMBL" id="LNPX01000004">
    <property type="protein sequence ID" value="OEK58974.1"/>
    <property type="molecule type" value="Genomic_DNA"/>
</dbReference>
<protein>
    <submittedName>
        <fullName evidence="1">Uncharacterized protein</fullName>
    </submittedName>
</protein>
<sequence length="72" mass="8508">MKIITEYKNNEEIIEIFNTLKEVKESCLGWIEVYEDIDNKNYKSEKGIISQSDDLNSINHVMSYFGYSYKSN</sequence>
<comment type="caution">
    <text evidence="1">The sequence shown here is derived from an EMBL/GenBank/DDBJ whole genome shotgun (WGS) entry which is preliminary data.</text>
</comment>
<evidence type="ECO:0000313" key="2">
    <source>
        <dbReference type="Proteomes" id="UP000095464"/>
    </source>
</evidence>
<evidence type="ECO:0000313" key="1">
    <source>
        <dbReference type="EMBL" id="OEK58974.1"/>
    </source>
</evidence>
<organism evidence="1 2">
    <name type="scientific">Staphylococcus equorum</name>
    <dbReference type="NCBI Taxonomy" id="246432"/>
    <lineage>
        <taxon>Bacteria</taxon>
        <taxon>Bacillati</taxon>
        <taxon>Bacillota</taxon>
        <taxon>Bacilli</taxon>
        <taxon>Bacillales</taxon>
        <taxon>Staphylococcaceae</taxon>
        <taxon>Staphylococcus</taxon>
    </lineage>
</organism>
<proteinExistence type="predicted"/>
<dbReference type="RefSeq" id="WP_069854375.1">
    <property type="nucleotide sequence ID" value="NZ_LNPX01000004.1"/>
</dbReference>
<dbReference type="Proteomes" id="UP000095464">
    <property type="component" value="Unassembled WGS sequence"/>
</dbReference>
<gene>
    <name evidence="1" type="ORF">ASS94_01215</name>
</gene>